<protein>
    <recommendedName>
        <fullName evidence="8">TRAP C4-dicarboxylate transport system permease DctM subunit domain-containing protein</fullName>
    </recommendedName>
</protein>
<evidence type="ECO:0000256" key="7">
    <source>
        <dbReference type="SAM" id="Phobius"/>
    </source>
</evidence>
<evidence type="ECO:0000313" key="9">
    <source>
        <dbReference type="EMBL" id="GAH79266.1"/>
    </source>
</evidence>
<evidence type="ECO:0000256" key="3">
    <source>
        <dbReference type="ARBA" id="ARBA00022519"/>
    </source>
</evidence>
<name>X1IA18_9ZZZZ</name>
<evidence type="ECO:0000256" key="4">
    <source>
        <dbReference type="ARBA" id="ARBA00022692"/>
    </source>
</evidence>
<comment type="caution">
    <text evidence="9">The sequence shown here is derived from an EMBL/GenBank/DDBJ whole genome shotgun (WGS) entry which is preliminary data.</text>
</comment>
<evidence type="ECO:0000259" key="8">
    <source>
        <dbReference type="Pfam" id="PF06808"/>
    </source>
</evidence>
<dbReference type="AlphaFoldDB" id="X1IA18"/>
<feature type="domain" description="TRAP C4-dicarboxylate transport system permease DctM subunit" evidence="8">
    <location>
        <begin position="2"/>
        <end position="97"/>
    </location>
</feature>
<feature type="non-terminal residue" evidence="9">
    <location>
        <position position="97"/>
    </location>
</feature>
<dbReference type="Pfam" id="PF06808">
    <property type="entry name" value="DctM"/>
    <property type="match status" value="1"/>
</dbReference>
<feature type="transmembrane region" description="Helical" evidence="7">
    <location>
        <begin position="74"/>
        <end position="94"/>
    </location>
</feature>
<dbReference type="PANTHER" id="PTHR33362">
    <property type="entry name" value="SIALIC ACID TRAP TRANSPORTER PERMEASE PROTEIN SIAT-RELATED"/>
    <property type="match status" value="1"/>
</dbReference>
<dbReference type="GO" id="GO:0022857">
    <property type="term" value="F:transmembrane transporter activity"/>
    <property type="evidence" value="ECO:0007669"/>
    <property type="project" value="TreeGrafter"/>
</dbReference>
<evidence type="ECO:0000256" key="5">
    <source>
        <dbReference type="ARBA" id="ARBA00022989"/>
    </source>
</evidence>
<sequence length="97" mass="10450">MLFLILIGAMIFSRFLAVSQLPFEASDWIGGLPISPTAILAVLLFIYLIGGCVLDALAMILLTIPIFFPTAMALGFDPIWLGVLVVIVMEMGLITPP</sequence>
<accession>X1IA18</accession>
<dbReference type="PANTHER" id="PTHR33362:SF5">
    <property type="entry name" value="C4-DICARBOXYLATE TRAP TRANSPORTER LARGE PERMEASE PROTEIN DCTM"/>
    <property type="match status" value="1"/>
</dbReference>
<evidence type="ECO:0000256" key="6">
    <source>
        <dbReference type="ARBA" id="ARBA00023136"/>
    </source>
</evidence>
<keyword evidence="4 7" id="KW-0812">Transmembrane</keyword>
<comment type="subcellular location">
    <subcellularLocation>
        <location evidence="1">Cell inner membrane</location>
        <topology evidence="1">Multi-pass membrane protein</topology>
    </subcellularLocation>
</comment>
<keyword evidence="3" id="KW-0997">Cell inner membrane</keyword>
<keyword evidence="5 7" id="KW-1133">Transmembrane helix</keyword>
<evidence type="ECO:0000256" key="1">
    <source>
        <dbReference type="ARBA" id="ARBA00004429"/>
    </source>
</evidence>
<organism evidence="9">
    <name type="scientific">marine sediment metagenome</name>
    <dbReference type="NCBI Taxonomy" id="412755"/>
    <lineage>
        <taxon>unclassified sequences</taxon>
        <taxon>metagenomes</taxon>
        <taxon>ecological metagenomes</taxon>
    </lineage>
</organism>
<keyword evidence="2" id="KW-1003">Cell membrane</keyword>
<dbReference type="InterPro" id="IPR010656">
    <property type="entry name" value="DctM"/>
</dbReference>
<gene>
    <name evidence="9" type="ORF">S03H2_57178</name>
</gene>
<keyword evidence="6 7" id="KW-0472">Membrane</keyword>
<proteinExistence type="predicted"/>
<dbReference type="EMBL" id="BARU01036635">
    <property type="protein sequence ID" value="GAH79266.1"/>
    <property type="molecule type" value="Genomic_DNA"/>
</dbReference>
<dbReference type="GO" id="GO:0005886">
    <property type="term" value="C:plasma membrane"/>
    <property type="evidence" value="ECO:0007669"/>
    <property type="project" value="UniProtKB-SubCell"/>
</dbReference>
<evidence type="ECO:0000256" key="2">
    <source>
        <dbReference type="ARBA" id="ARBA00022475"/>
    </source>
</evidence>
<dbReference type="InterPro" id="IPR004681">
    <property type="entry name" value="TRAP_DctM"/>
</dbReference>
<feature type="transmembrane region" description="Helical" evidence="7">
    <location>
        <begin position="41"/>
        <end position="62"/>
    </location>
</feature>
<reference evidence="9" key="1">
    <citation type="journal article" date="2014" name="Front. Microbiol.">
        <title>High frequency of phylogenetically diverse reductive dehalogenase-homologous genes in deep subseafloor sedimentary metagenomes.</title>
        <authorList>
            <person name="Kawai M."/>
            <person name="Futagami T."/>
            <person name="Toyoda A."/>
            <person name="Takaki Y."/>
            <person name="Nishi S."/>
            <person name="Hori S."/>
            <person name="Arai W."/>
            <person name="Tsubouchi T."/>
            <person name="Morono Y."/>
            <person name="Uchiyama I."/>
            <person name="Ito T."/>
            <person name="Fujiyama A."/>
            <person name="Inagaki F."/>
            <person name="Takami H."/>
        </authorList>
    </citation>
    <scope>NUCLEOTIDE SEQUENCE</scope>
    <source>
        <strain evidence="9">Expedition CK06-06</strain>
    </source>
</reference>